<feature type="signal peptide" evidence="1">
    <location>
        <begin position="1"/>
        <end position="38"/>
    </location>
</feature>
<gene>
    <name evidence="2" type="ORF">Tel_01530</name>
</gene>
<proteinExistence type="predicted"/>
<evidence type="ECO:0000313" key="2">
    <source>
        <dbReference type="EMBL" id="ALP51921.1"/>
    </source>
</evidence>
<evidence type="ECO:0008006" key="4">
    <source>
        <dbReference type="Google" id="ProtNLM"/>
    </source>
</evidence>
<keyword evidence="1" id="KW-0732">Signal</keyword>
<evidence type="ECO:0000256" key="1">
    <source>
        <dbReference type="SAM" id="SignalP"/>
    </source>
</evidence>
<name>A0A0S2TA00_9GAMM</name>
<evidence type="ECO:0000313" key="3">
    <source>
        <dbReference type="Proteomes" id="UP000055136"/>
    </source>
</evidence>
<feature type="chain" id="PRO_5006604876" description="DUF4440 domain-containing protein" evidence="1">
    <location>
        <begin position="39"/>
        <end position="173"/>
    </location>
</feature>
<reference evidence="2" key="1">
    <citation type="submission" date="2015-10" db="EMBL/GenBank/DDBJ databases">
        <title>Description of Candidatus Tenderia electrophaga gen. nov, sp. nov., an Uncultivated Electroautotroph from a Biocathode Enrichment.</title>
        <authorList>
            <person name="Eddie B.J."/>
            <person name="Malanoski A.P."/>
            <person name="Wang Z."/>
            <person name="Hall R.J."/>
            <person name="Oh S.D."/>
            <person name="Heiner C."/>
            <person name="Lin B."/>
            <person name="Strycharz-Glaven S.M."/>
        </authorList>
    </citation>
    <scope>NUCLEOTIDE SEQUENCE [LARGE SCALE GENOMIC DNA]</scope>
    <source>
        <strain evidence="2">NRL1</strain>
    </source>
</reference>
<sequence>MHIKKDNETAGLVYPAVRRTFMKAIFWMLLLFSSPLLATDECADNPVEAYKNMTSAYLNHDVENVIQSFDFGEWAILSSELTGVAFDADELLSEYKRTLLETGFPPNPGVDCNVYEQKVSGEVTVVERCKLGNDGTVMLQFVAVRSNACWKLAGPYLPNTSLQSTPKSGAPEF</sequence>
<keyword evidence="3" id="KW-1185">Reference proteome</keyword>
<dbReference type="KEGG" id="tee:Tel_01530"/>
<protein>
    <recommendedName>
        <fullName evidence="4">DUF4440 domain-containing protein</fullName>
    </recommendedName>
</protein>
<dbReference type="STRING" id="1748243.Tel_01530"/>
<dbReference type="AlphaFoldDB" id="A0A0S2TA00"/>
<dbReference type="Proteomes" id="UP000055136">
    <property type="component" value="Chromosome"/>
</dbReference>
<accession>A0A0S2TA00</accession>
<dbReference type="EMBL" id="CP013099">
    <property type="protein sequence ID" value="ALP51921.1"/>
    <property type="molecule type" value="Genomic_DNA"/>
</dbReference>
<organism evidence="2 3">
    <name type="scientific">Candidatus Tenderia electrophaga</name>
    <dbReference type="NCBI Taxonomy" id="1748243"/>
    <lineage>
        <taxon>Bacteria</taxon>
        <taxon>Pseudomonadati</taxon>
        <taxon>Pseudomonadota</taxon>
        <taxon>Gammaproteobacteria</taxon>
        <taxon>Candidatus Tenderiales</taxon>
        <taxon>Candidatus Tenderiaceae</taxon>
        <taxon>Candidatus Tenderia</taxon>
    </lineage>
</organism>